<dbReference type="Gene3D" id="3.30.450.20">
    <property type="entry name" value="PAS domain"/>
    <property type="match status" value="3"/>
</dbReference>
<dbReference type="InterPro" id="IPR000700">
    <property type="entry name" value="PAS-assoc_C"/>
</dbReference>
<feature type="domain" description="PAS" evidence="3">
    <location>
        <begin position="24"/>
        <end position="80"/>
    </location>
</feature>
<dbReference type="GO" id="GO:0006935">
    <property type="term" value="P:chemotaxis"/>
    <property type="evidence" value="ECO:0007669"/>
    <property type="project" value="InterPro"/>
</dbReference>
<evidence type="ECO:0000313" key="5">
    <source>
        <dbReference type="EMBL" id="ANV99468.1"/>
    </source>
</evidence>
<organism evidence="5 6">
    <name type="scientific">Bradyrhizobium icense</name>
    <dbReference type="NCBI Taxonomy" id="1274631"/>
    <lineage>
        <taxon>Bacteria</taxon>
        <taxon>Pseudomonadati</taxon>
        <taxon>Pseudomonadota</taxon>
        <taxon>Alphaproteobacteria</taxon>
        <taxon>Hyphomicrobiales</taxon>
        <taxon>Nitrobacteraceae</taxon>
        <taxon>Bradyrhizobium</taxon>
    </lineage>
</organism>
<dbReference type="AlphaFoldDB" id="A0A1B1U9M3"/>
<dbReference type="PANTHER" id="PTHR24422">
    <property type="entry name" value="CHEMOTAXIS PROTEIN METHYLTRANSFERASE"/>
    <property type="match status" value="1"/>
</dbReference>
<feature type="domain" description="PAS" evidence="3">
    <location>
        <begin position="146"/>
        <end position="176"/>
    </location>
</feature>
<keyword evidence="5" id="KW-0418">Kinase</keyword>
<gene>
    <name evidence="5" type="ORF">LMTR13_04025</name>
</gene>
<dbReference type="PANTHER" id="PTHR24422:SF10">
    <property type="entry name" value="CHEMOTAXIS PROTEIN METHYLTRANSFERASE 2"/>
    <property type="match status" value="1"/>
</dbReference>
<sequence length="561" mass="60631">MFQFLKNSSADKALADALGRSQAVIEFNLDGTIITANNNFLKALGYSLAEIQGKHHSMFVDPSQRDSAAYRDFWTALKRGEYQAAEYRRIGKGGKEVWIQATYSPVLDGSGKPCKIVKFATDITARKIKSMEDAGQIAAISRAQAVIAFEMDGTIVTANDNFLKAMGYTLAEIQGKDHSMFVDQSERNSAAYRQFWANLNRGESQQAEYKRIGKGGQEVWILASYNPVLDDSGKPFRVVKFATDITSQKLSTAELAGQIAAIGKSQAVIEFNMDGTIIGANQNFLRAVGYSLDEIRGRHHSMFVEQVERDSAAYREFWAALNRGEYQAAEYKRIGKGAKEIWIQASYNPILDLNGKPFKVVKYATDTTAQVLVRMGNERVRGMMESVAAGAEELNASVREISEAMTKSRETAATAVGRVEAADAQAQRLNEAAQAMSGIVELIGNITGQINLLALNATIESARAGEAGRGFAVVASEVKNLATQAKQATDKIGQEIGNLNGISGDVVSALDSIKTAIQSVSEYVTATAAAVEEQSTVTGEMSSSMQRAAAEAKAIAQRASG</sequence>
<evidence type="ECO:0000256" key="1">
    <source>
        <dbReference type="PROSITE-ProRule" id="PRU00284"/>
    </source>
</evidence>
<dbReference type="InterPro" id="IPR004090">
    <property type="entry name" value="Chemotax_Me-accpt_rcpt"/>
</dbReference>
<dbReference type="Pfam" id="PF00015">
    <property type="entry name" value="MCPsignal"/>
    <property type="match status" value="1"/>
</dbReference>
<dbReference type="NCBIfam" id="TIGR00229">
    <property type="entry name" value="sensory_box"/>
    <property type="match status" value="3"/>
</dbReference>
<evidence type="ECO:0000259" key="3">
    <source>
        <dbReference type="PROSITE" id="PS50112"/>
    </source>
</evidence>
<reference evidence="5 6" key="1">
    <citation type="submission" date="2016-07" db="EMBL/GenBank/DDBJ databases">
        <title>Complete genome sequence of Bradyrhizobium icense LMTR 13T, a potential inoculant strain isolated from lima bean (Phaseolus lunatus) in Peru.</title>
        <authorList>
            <person name="Ormeno-Orrillo E."/>
            <person name="Duran D."/>
            <person name="Rogel M.A."/>
            <person name="Rey L."/>
            <person name="Imperial J."/>
            <person name="Ruiz-Argueso T."/>
            <person name="Martinez-Romero E."/>
        </authorList>
    </citation>
    <scope>NUCLEOTIDE SEQUENCE [LARGE SCALE GENOMIC DNA]</scope>
    <source>
        <strain evidence="5 6">LMTR 13</strain>
    </source>
</reference>
<dbReference type="SMART" id="SM00283">
    <property type="entry name" value="MA"/>
    <property type="match status" value="1"/>
</dbReference>
<dbReference type="Proteomes" id="UP000092839">
    <property type="component" value="Chromosome"/>
</dbReference>
<dbReference type="KEGG" id="bic:LMTR13_04025"/>
<dbReference type="EMBL" id="CP016428">
    <property type="protein sequence ID" value="ANV99468.1"/>
    <property type="molecule type" value="Genomic_DNA"/>
</dbReference>
<feature type="domain" description="PAC" evidence="4">
    <location>
        <begin position="83"/>
        <end position="135"/>
    </location>
</feature>
<name>A0A1B1U9M3_9BRAD</name>
<keyword evidence="6" id="KW-1185">Reference proteome</keyword>
<dbReference type="OrthoDB" id="9765776at2"/>
<dbReference type="GO" id="GO:0016020">
    <property type="term" value="C:membrane"/>
    <property type="evidence" value="ECO:0007669"/>
    <property type="project" value="InterPro"/>
</dbReference>
<dbReference type="GO" id="GO:0016301">
    <property type="term" value="F:kinase activity"/>
    <property type="evidence" value="ECO:0007669"/>
    <property type="project" value="UniProtKB-KW"/>
</dbReference>
<dbReference type="RefSeq" id="WP_065726774.1">
    <property type="nucleotide sequence ID" value="NZ_CP016428.1"/>
</dbReference>
<dbReference type="SUPFAM" id="SSF58104">
    <property type="entry name" value="Methyl-accepting chemotaxis protein (MCP) signaling domain"/>
    <property type="match status" value="1"/>
</dbReference>
<dbReference type="SUPFAM" id="SSF55785">
    <property type="entry name" value="PYP-like sensor domain (PAS domain)"/>
    <property type="match status" value="3"/>
</dbReference>
<feature type="domain" description="Methyl-accepting transducer" evidence="2">
    <location>
        <begin position="384"/>
        <end position="561"/>
    </location>
</feature>
<dbReference type="InterPro" id="IPR035965">
    <property type="entry name" value="PAS-like_dom_sf"/>
</dbReference>
<dbReference type="PRINTS" id="PR00260">
    <property type="entry name" value="CHEMTRNSDUCR"/>
</dbReference>
<evidence type="ECO:0000313" key="6">
    <source>
        <dbReference type="Proteomes" id="UP000092839"/>
    </source>
</evidence>
<dbReference type="Pfam" id="PF08447">
    <property type="entry name" value="PAS_3"/>
    <property type="match status" value="3"/>
</dbReference>
<dbReference type="SMART" id="SM00091">
    <property type="entry name" value="PAS"/>
    <property type="match status" value="3"/>
</dbReference>
<dbReference type="InterPro" id="IPR004089">
    <property type="entry name" value="MCPsignal_dom"/>
</dbReference>
<dbReference type="CDD" id="cd00130">
    <property type="entry name" value="PAS"/>
    <property type="match status" value="3"/>
</dbReference>
<dbReference type="GO" id="GO:0007165">
    <property type="term" value="P:signal transduction"/>
    <property type="evidence" value="ECO:0007669"/>
    <property type="project" value="UniProtKB-KW"/>
</dbReference>
<feature type="domain" description="PAC" evidence="4">
    <location>
        <begin position="205"/>
        <end position="257"/>
    </location>
</feature>
<dbReference type="InterPro" id="IPR001610">
    <property type="entry name" value="PAC"/>
</dbReference>
<keyword evidence="1" id="KW-0807">Transducer</keyword>
<dbReference type="Gene3D" id="1.10.287.950">
    <property type="entry name" value="Methyl-accepting chemotaxis protein"/>
    <property type="match status" value="1"/>
</dbReference>
<keyword evidence="5" id="KW-0808">Transferase</keyword>
<feature type="domain" description="PAS" evidence="3">
    <location>
        <begin position="268"/>
        <end position="298"/>
    </location>
</feature>
<dbReference type="InterPro" id="IPR013655">
    <property type="entry name" value="PAS_fold_3"/>
</dbReference>
<accession>A0A1B1U9M3</accession>
<protein>
    <submittedName>
        <fullName evidence="5">Histidine kinase</fullName>
    </submittedName>
</protein>
<dbReference type="InterPro" id="IPR000014">
    <property type="entry name" value="PAS"/>
</dbReference>
<dbReference type="PROSITE" id="PS50111">
    <property type="entry name" value="CHEMOTAXIS_TRANSDUC_2"/>
    <property type="match status" value="1"/>
</dbReference>
<dbReference type="STRING" id="1274631.LMTR13_04025"/>
<dbReference type="SMART" id="SM00086">
    <property type="entry name" value="PAC"/>
    <property type="match status" value="3"/>
</dbReference>
<dbReference type="PROSITE" id="PS50112">
    <property type="entry name" value="PAS"/>
    <property type="match status" value="3"/>
</dbReference>
<dbReference type="GO" id="GO:0004888">
    <property type="term" value="F:transmembrane signaling receptor activity"/>
    <property type="evidence" value="ECO:0007669"/>
    <property type="project" value="InterPro"/>
</dbReference>
<evidence type="ECO:0000259" key="4">
    <source>
        <dbReference type="PROSITE" id="PS50113"/>
    </source>
</evidence>
<evidence type="ECO:0000259" key="2">
    <source>
        <dbReference type="PROSITE" id="PS50111"/>
    </source>
</evidence>
<dbReference type="PROSITE" id="PS50113">
    <property type="entry name" value="PAC"/>
    <property type="match status" value="2"/>
</dbReference>
<proteinExistence type="predicted"/>
<dbReference type="InterPro" id="IPR050903">
    <property type="entry name" value="Bact_Chemotaxis_MeTrfase"/>
</dbReference>